<organism evidence="1 2">
    <name type="scientific">Xenorhabdus thuongxuanensis</name>
    <dbReference type="NCBI Taxonomy" id="1873484"/>
    <lineage>
        <taxon>Bacteria</taxon>
        <taxon>Pseudomonadati</taxon>
        <taxon>Pseudomonadota</taxon>
        <taxon>Gammaproteobacteria</taxon>
        <taxon>Enterobacterales</taxon>
        <taxon>Morganellaceae</taxon>
        <taxon>Xenorhabdus</taxon>
    </lineage>
</organism>
<reference evidence="1 2" key="1">
    <citation type="submission" date="2016-09" db="EMBL/GenBank/DDBJ databases">
        <title>Xenorhabdus thuongxuanensis sp. nov. and Xenorhabdus eapokensis sp. nov., isolated from Steinernema species.</title>
        <authorList>
            <person name="Kaempfer P."/>
            <person name="Tobias N.J."/>
            <person name="Phan Ke L."/>
            <person name="Bode H.B."/>
            <person name="Glaeser S.P."/>
        </authorList>
    </citation>
    <scope>NUCLEOTIDE SEQUENCE [LARGE SCALE GENOMIC DNA]</scope>
    <source>
        <strain evidence="1 2">30TX1</strain>
    </source>
</reference>
<proteinExistence type="predicted"/>
<accession>A0A1Q5TNB2</accession>
<evidence type="ECO:0000313" key="1">
    <source>
        <dbReference type="EMBL" id="OKP01704.1"/>
    </source>
</evidence>
<dbReference type="RefSeq" id="WP_279625117.1">
    <property type="nucleotide sequence ID" value="NZ_CAWMWP010000064.1"/>
</dbReference>
<name>A0A1Q5TNB2_9GAMM</name>
<dbReference type="EMBL" id="MKGR01000039">
    <property type="protein sequence ID" value="OKP01704.1"/>
    <property type="molecule type" value="Genomic_DNA"/>
</dbReference>
<protein>
    <submittedName>
        <fullName evidence="1">Cytochrome c biogenesis protein CcmH</fullName>
    </submittedName>
</protein>
<dbReference type="AlphaFoldDB" id="A0A1Q5TNB2"/>
<keyword evidence="2" id="KW-1185">Reference proteome</keyword>
<evidence type="ECO:0000313" key="2">
    <source>
        <dbReference type="Proteomes" id="UP000186277"/>
    </source>
</evidence>
<comment type="caution">
    <text evidence="1">The sequence shown here is derived from an EMBL/GenBank/DDBJ whole genome shotgun (WGS) entry which is preliminary data.</text>
</comment>
<gene>
    <name evidence="1" type="ORF">Xentx_03366</name>
</gene>
<dbReference type="Proteomes" id="UP000186277">
    <property type="component" value="Unassembled WGS sequence"/>
</dbReference>
<sequence length="40" mass="4502">MPDKAQVIAETLTKKTPLMGSDYLKNSCFYQHLLSQEGNT</sequence>